<evidence type="ECO:0000313" key="3">
    <source>
        <dbReference type="Proteomes" id="UP001597173"/>
    </source>
</evidence>
<dbReference type="Gene3D" id="3.40.50.300">
    <property type="entry name" value="P-loop containing nucleotide triphosphate hydrolases"/>
    <property type="match status" value="1"/>
</dbReference>
<sequence>MPRWLKKELTWEELIPCALLTGPPGVGKTIFARALCNTLNLPLVTTSVAAWLRAEVPSTA</sequence>
<organism evidence="2 3">
    <name type="scientific">Mycoplana ramosa</name>
    <name type="common">Mycoplana bullata</name>
    <dbReference type="NCBI Taxonomy" id="40837"/>
    <lineage>
        <taxon>Bacteria</taxon>
        <taxon>Pseudomonadati</taxon>
        <taxon>Pseudomonadota</taxon>
        <taxon>Alphaproteobacteria</taxon>
        <taxon>Hyphomicrobiales</taxon>
        <taxon>Rhizobiaceae</taxon>
        <taxon>Mycoplana</taxon>
    </lineage>
</organism>
<dbReference type="EMBL" id="JBHTNF010000001">
    <property type="protein sequence ID" value="MFD1326303.1"/>
    <property type="molecule type" value="Genomic_DNA"/>
</dbReference>
<dbReference type="Proteomes" id="UP001597173">
    <property type="component" value="Unassembled WGS sequence"/>
</dbReference>
<dbReference type="InterPro" id="IPR003959">
    <property type="entry name" value="ATPase_AAA_core"/>
</dbReference>
<keyword evidence="3" id="KW-1185">Reference proteome</keyword>
<dbReference type="Pfam" id="PF00004">
    <property type="entry name" value="AAA"/>
    <property type="match status" value="1"/>
</dbReference>
<reference evidence="3" key="1">
    <citation type="journal article" date="2019" name="Int. J. Syst. Evol. Microbiol.">
        <title>The Global Catalogue of Microorganisms (GCM) 10K type strain sequencing project: providing services to taxonomists for standard genome sequencing and annotation.</title>
        <authorList>
            <consortium name="The Broad Institute Genomics Platform"/>
            <consortium name="The Broad Institute Genome Sequencing Center for Infectious Disease"/>
            <person name="Wu L."/>
            <person name="Ma J."/>
        </authorList>
    </citation>
    <scope>NUCLEOTIDE SEQUENCE [LARGE SCALE GENOMIC DNA]</scope>
    <source>
        <strain evidence="3">CCUG 55609</strain>
    </source>
</reference>
<feature type="domain" description="ATPase AAA-type core" evidence="1">
    <location>
        <begin position="19"/>
        <end position="50"/>
    </location>
</feature>
<evidence type="ECO:0000313" key="2">
    <source>
        <dbReference type="EMBL" id="MFD1326303.1"/>
    </source>
</evidence>
<dbReference type="RefSeq" id="WP_374839774.1">
    <property type="nucleotide sequence ID" value="NZ_JBHEEW010000010.1"/>
</dbReference>
<gene>
    <name evidence="2" type="ORF">ACFQ33_00100</name>
</gene>
<dbReference type="SUPFAM" id="SSF52540">
    <property type="entry name" value="P-loop containing nucleoside triphosphate hydrolases"/>
    <property type="match status" value="1"/>
</dbReference>
<comment type="caution">
    <text evidence="2">The sequence shown here is derived from an EMBL/GenBank/DDBJ whole genome shotgun (WGS) entry which is preliminary data.</text>
</comment>
<evidence type="ECO:0000259" key="1">
    <source>
        <dbReference type="Pfam" id="PF00004"/>
    </source>
</evidence>
<dbReference type="InterPro" id="IPR027417">
    <property type="entry name" value="P-loop_NTPase"/>
</dbReference>
<protein>
    <submittedName>
        <fullName evidence="2">AAA family ATPase</fullName>
    </submittedName>
</protein>
<proteinExistence type="predicted"/>
<accession>A0ABW3YTX9</accession>
<name>A0ABW3YTX9_MYCRA</name>